<evidence type="ECO:0000256" key="1">
    <source>
        <dbReference type="SAM" id="MobiDB-lite"/>
    </source>
</evidence>
<feature type="chain" id="PRO_5038354608" description="DUF4367 domain-containing protein" evidence="2">
    <location>
        <begin position="29"/>
        <end position="214"/>
    </location>
</feature>
<proteinExistence type="predicted"/>
<gene>
    <name evidence="3" type="ORF">AALO17_25040</name>
</gene>
<dbReference type="STRING" id="1702221.AALO17_25040"/>
<accession>A0A140DYB1</accession>
<feature type="region of interest" description="Disordered" evidence="1">
    <location>
        <begin position="28"/>
        <end position="73"/>
    </location>
</feature>
<sequence length="214" mass="23143">MAEHSGFHHLRPALMAAMLLMAGCAAPATVSDGSSPIQQDRTSETAHRPDSGDRQAGNGTESAGASSADMQGLETEGASVLLADLKEEAVQAWEAQGFVPADTSGDPQDQATELRFESQDQPVLVQITLSDNAAQVFDTQCRLDEENNMQVMNEWQDGSRTVRVIRNNRANQNFIETLDTDRHVTMHIANTLPEQLDLSLQALGSLGWPADVSQ</sequence>
<name>A0A140DYB1_9FIRM</name>
<dbReference type="KEGG" id="fro:AALO17_25040"/>
<feature type="compositionally biased region" description="Polar residues" evidence="1">
    <location>
        <begin position="31"/>
        <end position="40"/>
    </location>
</feature>
<dbReference type="Proteomes" id="UP000069771">
    <property type="component" value="Chromosome"/>
</dbReference>
<feature type="compositionally biased region" description="Polar residues" evidence="1">
    <location>
        <begin position="57"/>
        <end position="69"/>
    </location>
</feature>
<protein>
    <recommendedName>
        <fullName evidence="5">DUF4367 domain-containing protein</fullName>
    </recommendedName>
</protein>
<dbReference type="EMBL" id="CP011391">
    <property type="protein sequence ID" value="AMK55638.1"/>
    <property type="molecule type" value="Genomic_DNA"/>
</dbReference>
<organism evidence="3 4">
    <name type="scientific">Faecalibaculum rodentium</name>
    <dbReference type="NCBI Taxonomy" id="1702221"/>
    <lineage>
        <taxon>Bacteria</taxon>
        <taxon>Bacillati</taxon>
        <taxon>Bacillota</taxon>
        <taxon>Erysipelotrichia</taxon>
        <taxon>Erysipelotrichales</taxon>
        <taxon>Erysipelotrichaceae</taxon>
        <taxon>Faecalibaculum</taxon>
    </lineage>
</organism>
<evidence type="ECO:0000313" key="4">
    <source>
        <dbReference type="Proteomes" id="UP000069771"/>
    </source>
</evidence>
<feature type="compositionally biased region" description="Basic and acidic residues" evidence="1">
    <location>
        <begin position="41"/>
        <end position="53"/>
    </location>
</feature>
<dbReference type="RefSeq" id="WP_067559521.1">
    <property type="nucleotide sequence ID" value="NZ_CANRYF010000021.1"/>
</dbReference>
<dbReference type="AlphaFoldDB" id="A0A140DYB1"/>
<evidence type="ECO:0000256" key="2">
    <source>
        <dbReference type="SAM" id="SignalP"/>
    </source>
</evidence>
<feature type="signal peptide" evidence="2">
    <location>
        <begin position="1"/>
        <end position="28"/>
    </location>
</feature>
<evidence type="ECO:0008006" key="5">
    <source>
        <dbReference type="Google" id="ProtNLM"/>
    </source>
</evidence>
<keyword evidence="2" id="KW-0732">Signal</keyword>
<reference evidence="3 4" key="1">
    <citation type="journal article" date="2016" name="Gut Pathog.">
        <title>Whole genome sequencing of "Faecalibaculum rodentium" ALO17, isolated from C57BL/6J laboratory mouse feces.</title>
        <authorList>
            <person name="Lim S."/>
            <person name="Chang D.H."/>
            <person name="Ahn S."/>
            <person name="Kim B.C."/>
        </authorList>
    </citation>
    <scope>NUCLEOTIDE SEQUENCE [LARGE SCALE GENOMIC DNA]</scope>
    <source>
        <strain evidence="3 4">Alo17</strain>
    </source>
</reference>
<dbReference type="GeneID" id="78479012"/>
<evidence type="ECO:0000313" key="3">
    <source>
        <dbReference type="EMBL" id="AMK55638.1"/>
    </source>
</evidence>
<keyword evidence="4" id="KW-1185">Reference proteome</keyword>
<dbReference type="OrthoDB" id="10017765at2"/>